<reference evidence="4" key="1">
    <citation type="submission" date="2017-02" db="UniProtKB">
        <authorList>
            <consortium name="WormBaseParasite"/>
        </authorList>
    </citation>
    <scope>IDENTIFICATION</scope>
</reference>
<feature type="domain" description="RRM" evidence="3">
    <location>
        <begin position="55"/>
        <end position="116"/>
    </location>
</feature>
<dbReference type="Pfam" id="PF00076">
    <property type="entry name" value="RRM_1"/>
    <property type="match status" value="1"/>
</dbReference>
<dbReference type="InterPro" id="IPR012677">
    <property type="entry name" value="Nucleotide-bd_a/b_plait_sf"/>
</dbReference>
<evidence type="ECO:0000313" key="4">
    <source>
        <dbReference type="WBParaSite" id="ASIM_0002075801-mRNA-1"/>
    </source>
</evidence>
<accession>A0A0M3KID9</accession>
<sequence length="136" mass="15572">LLGVQNHAQFMMSVMRNFRDKVRQMGAAQALSESLVQGPSYESVKAILDRTGYQLEIYIGKIPNEIYEDALIPLFEECGKMWDLRLMMDPLTGKNRGYAFVTYCDKNSAAEAAKKILLFSRFPKKIPQKNPYLIPF</sequence>
<dbReference type="SMART" id="SM00360">
    <property type="entry name" value="RRM"/>
    <property type="match status" value="1"/>
</dbReference>
<evidence type="ECO:0000256" key="1">
    <source>
        <dbReference type="ARBA" id="ARBA00022884"/>
    </source>
</evidence>
<dbReference type="WBParaSite" id="ASIM_0002075801-mRNA-1">
    <property type="protein sequence ID" value="ASIM_0002075801-mRNA-1"/>
    <property type="gene ID" value="ASIM_0002075801"/>
</dbReference>
<name>A0A0M3KID9_ANISI</name>
<dbReference type="Gene3D" id="3.30.70.330">
    <property type="match status" value="1"/>
</dbReference>
<proteinExistence type="predicted"/>
<dbReference type="AlphaFoldDB" id="A0A0M3KID9"/>
<dbReference type="PROSITE" id="PS50102">
    <property type="entry name" value="RRM"/>
    <property type="match status" value="1"/>
</dbReference>
<evidence type="ECO:0000259" key="3">
    <source>
        <dbReference type="PROSITE" id="PS50102"/>
    </source>
</evidence>
<protein>
    <submittedName>
        <fullName evidence="4">RRM domain-containing protein</fullName>
    </submittedName>
</protein>
<dbReference type="GO" id="GO:0003723">
    <property type="term" value="F:RNA binding"/>
    <property type="evidence" value="ECO:0007669"/>
    <property type="project" value="UniProtKB-UniRule"/>
</dbReference>
<dbReference type="InterPro" id="IPR035979">
    <property type="entry name" value="RBD_domain_sf"/>
</dbReference>
<dbReference type="PANTHER" id="PTHR21245">
    <property type="entry name" value="HETEROGENEOUS NUCLEAR RIBONUCLEOPROTEIN"/>
    <property type="match status" value="1"/>
</dbReference>
<evidence type="ECO:0000256" key="2">
    <source>
        <dbReference type="PROSITE-ProRule" id="PRU00176"/>
    </source>
</evidence>
<organism evidence="4">
    <name type="scientific">Anisakis simplex</name>
    <name type="common">Herring worm</name>
    <dbReference type="NCBI Taxonomy" id="6269"/>
    <lineage>
        <taxon>Eukaryota</taxon>
        <taxon>Metazoa</taxon>
        <taxon>Ecdysozoa</taxon>
        <taxon>Nematoda</taxon>
        <taxon>Chromadorea</taxon>
        <taxon>Rhabditida</taxon>
        <taxon>Spirurina</taxon>
        <taxon>Ascaridomorpha</taxon>
        <taxon>Ascaridoidea</taxon>
        <taxon>Anisakidae</taxon>
        <taxon>Anisakis</taxon>
        <taxon>Anisakis simplex complex</taxon>
    </lineage>
</organism>
<keyword evidence="1 2" id="KW-0694">RNA-binding</keyword>
<dbReference type="SUPFAM" id="SSF54928">
    <property type="entry name" value="RNA-binding domain, RBD"/>
    <property type="match status" value="1"/>
</dbReference>
<dbReference type="InterPro" id="IPR000504">
    <property type="entry name" value="RRM_dom"/>
</dbReference>